<evidence type="ECO:0000256" key="1">
    <source>
        <dbReference type="SAM" id="Phobius"/>
    </source>
</evidence>
<dbReference type="EMBL" id="JARKIF010000006">
    <property type="protein sequence ID" value="KAJ7637107.1"/>
    <property type="molecule type" value="Genomic_DNA"/>
</dbReference>
<evidence type="ECO:0000313" key="2">
    <source>
        <dbReference type="EMBL" id="KAJ7637107.1"/>
    </source>
</evidence>
<evidence type="ECO:0000313" key="3">
    <source>
        <dbReference type="Proteomes" id="UP001221142"/>
    </source>
</evidence>
<name>A0AAD7C2L8_9AGAR</name>
<evidence type="ECO:0008006" key="4">
    <source>
        <dbReference type="Google" id="ProtNLM"/>
    </source>
</evidence>
<reference evidence="2" key="1">
    <citation type="submission" date="2023-03" db="EMBL/GenBank/DDBJ databases">
        <title>Massive genome expansion in bonnet fungi (Mycena s.s.) driven by repeated elements and novel gene families across ecological guilds.</title>
        <authorList>
            <consortium name="Lawrence Berkeley National Laboratory"/>
            <person name="Harder C.B."/>
            <person name="Miyauchi S."/>
            <person name="Viragh M."/>
            <person name="Kuo A."/>
            <person name="Thoen E."/>
            <person name="Andreopoulos B."/>
            <person name="Lu D."/>
            <person name="Skrede I."/>
            <person name="Drula E."/>
            <person name="Henrissat B."/>
            <person name="Morin E."/>
            <person name="Kohler A."/>
            <person name="Barry K."/>
            <person name="LaButti K."/>
            <person name="Morin E."/>
            <person name="Salamov A."/>
            <person name="Lipzen A."/>
            <person name="Mereny Z."/>
            <person name="Hegedus B."/>
            <person name="Baldrian P."/>
            <person name="Stursova M."/>
            <person name="Weitz H."/>
            <person name="Taylor A."/>
            <person name="Grigoriev I.V."/>
            <person name="Nagy L.G."/>
            <person name="Martin F."/>
            <person name="Kauserud H."/>
        </authorList>
    </citation>
    <scope>NUCLEOTIDE SEQUENCE</scope>
    <source>
        <strain evidence="2">9284</strain>
    </source>
</reference>
<keyword evidence="3" id="KW-1185">Reference proteome</keyword>
<keyword evidence="1" id="KW-0812">Transmembrane</keyword>
<sequence>MSPVAFLDFESALPATPLVSKHFAYPSGIPYQVDPDPDSQSVRGPQMGYNLCNATTEGPTSECQTLVMNNASDFCVWAPMMPDSTIADTEGVEVAWCSMAGRGTRLIPPGALQGVVGYIDQTLINMQTDDAGGELDFRGNPLGALVYSNAWSNDSDAFTQVIEWHNFMGGNQFCFKACDPTNPNASLYCNHVYDRMGCDYNAPNDAQNGTFESCQGDVQDFPGVYTVNGTAVTYTQPPKTLGPITTVPYEPRVPASSSCTTYASTDLFEALEAAMSTMSASSAIPGAVPTGGPVGYNSATLRFAGASASGMPSPTGTPSAARGLSVNVFFVLGAVLAVVAVGL</sequence>
<dbReference type="Proteomes" id="UP001221142">
    <property type="component" value="Unassembled WGS sequence"/>
</dbReference>
<feature type="transmembrane region" description="Helical" evidence="1">
    <location>
        <begin position="324"/>
        <end position="342"/>
    </location>
</feature>
<accession>A0AAD7C2L8</accession>
<keyword evidence="1" id="KW-1133">Transmembrane helix</keyword>
<keyword evidence="1" id="KW-0472">Membrane</keyword>
<comment type="caution">
    <text evidence="2">The sequence shown here is derived from an EMBL/GenBank/DDBJ whole genome shotgun (WGS) entry which is preliminary data.</text>
</comment>
<dbReference type="AlphaFoldDB" id="A0AAD7C2L8"/>
<proteinExistence type="predicted"/>
<protein>
    <recommendedName>
        <fullName evidence="4">Macrofage activating glycoprotein</fullName>
    </recommendedName>
</protein>
<gene>
    <name evidence="2" type="ORF">FB45DRAFT_977544</name>
</gene>
<organism evidence="2 3">
    <name type="scientific">Roridomyces roridus</name>
    <dbReference type="NCBI Taxonomy" id="1738132"/>
    <lineage>
        <taxon>Eukaryota</taxon>
        <taxon>Fungi</taxon>
        <taxon>Dikarya</taxon>
        <taxon>Basidiomycota</taxon>
        <taxon>Agaricomycotina</taxon>
        <taxon>Agaricomycetes</taxon>
        <taxon>Agaricomycetidae</taxon>
        <taxon>Agaricales</taxon>
        <taxon>Marasmiineae</taxon>
        <taxon>Mycenaceae</taxon>
        <taxon>Roridomyces</taxon>
    </lineage>
</organism>